<evidence type="ECO:0000256" key="5">
    <source>
        <dbReference type="ARBA" id="ARBA00023136"/>
    </source>
</evidence>
<dbReference type="AlphaFoldDB" id="W7X5F3"/>
<dbReference type="GO" id="GO:0000139">
    <property type="term" value="C:Golgi membrane"/>
    <property type="evidence" value="ECO:0007669"/>
    <property type="project" value="UniProtKB-SubCell"/>
</dbReference>
<dbReference type="OrthoDB" id="10256463at2759"/>
<feature type="transmembrane region" description="Helical" evidence="6">
    <location>
        <begin position="91"/>
        <end position="112"/>
    </location>
</feature>
<organism evidence="8 9">
    <name type="scientific">Tetrahymena thermophila (strain SB210)</name>
    <dbReference type="NCBI Taxonomy" id="312017"/>
    <lineage>
        <taxon>Eukaryota</taxon>
        <taxon>Sar</taxon>
        <taxon>Alveolata</taxon>
        <taxon>Ciliophora</taxon>
        <taxon>Intramacronucleata</taxon>
        <taxon>Oligohymenophorea</taxon>
        <taxon>Hymenostomatida</taxon>
        <taxon>Tetrahymenina</taxon>
        <taxon>Tetrahymenidae</taxon>
        <taxon>Tetrahymena</taxon>
    </lineage>
</organism>
<evidence type="ECO:0000256" key="2">
    <source>
        <dbReference type="ARBA" id="ARBA00010596"/>
    </source>
</evidence>
<reference evidence="9" key="1">
    <citation type="journal article" date="2006" name="PLoS Biol.">
        <title>Macronuclear genome sequence of the ciliate Tetrahymena thermophila, a model eukaryote.</title>
        <authorList>
            <person name="Eisen J.A."/>
            <person name="Coyne R.S."/>
            <person name="Wu M."/>
            <person name="Wu D."/>
            <person name="Thiagarajan M."/>
            <person name="Wortman J.R."/>
            <person name="Badger J.H."/>
            <person name="Ren Q."/>
            <person name="Amedeo P."/>
            <person name="Jones K.M."/>
            <person name="Tallon L.J."/>
            <person name="Delcher A.L."/>
            <person name="Salzberg S.L."/>
            <person name="Silva J.C."/>
            <person name="Haas B.J."/>
            <person name="Majoros W.H."/>
            <person name="Farzad M."/>
            <person name="Carlton J.M."/>
            <person name="Smith R.K. Jr."/>
            <person name="Garg J."/>
            <person name="Pearlman R.E."/>
            <person name="Karrer K.M."/>
            <person name="Sun L."/>
            <person name="Manning G."/>
            <person name="Elde N.C."/>
            <person name="Turkewitz A.P."/>
            <person name="Asai D.J."/>
            <person name="Wilkes D.E."/>
            <person name="Wang Y."/>
            <person name="Cai H."/>
            <person name="Collins K."/>
            <person name="Stewart B.A."/>
            <person name="Lee S.R."/>
            <person name="Wilamowska K."/>
            <person name="Weinberg Z."/>
            <person name="Ruzzo W.L."/>
            <person name="Wloga D."/>
            <person name="Gaertig J."/>
            <person name="Frankel J."/>
            <person name="Tsao C.-C."/>
            <person name="Gorovsky M.A."/>
            <person name="Keeling P.J."/>
            <person name="Waller R.F."/>
            <person name="Patron N.J."/>
            <person name="Cherry J.M."/>
            <person name="Stover N.A."/>
            <person name="Krieger C.J."/>
            <person name="del Toro C."/>
            <person name="Ryder H.F."/>
            <person name="Williamson S.C."/>
            <person name="Barbeau R.A."/>
            <person name="Hamilton E.P."/>
            <person name="Orias E."/>
        </authorList>
    </citation>
    <scope>NUCLEOTIDE SEQUENCE [LARGE SCALE GENOMIC DNA]</scope>
    <source>
        <strain evidence="9">SB210</strain>
    </source>
</reference>
<evidence type="ECO:0000256" key="1">
    <source>
        <dbReference type="ARBA" id="ARBA00004141"/>
    </source>
</evidence>
<evidence type="ECO:0000256" key="6">
    <source>
        <dbReference type="RuleBase" id="RU361264"/>
    </source>
</evidence>
<dbReference type="Proteomes" id="UP000009168">
    <property type="component" value="Unassembled WGS sequence"/>
</dbReference>
<dbReference type="GO" id="GO:0031267">
    <property type="term" value="F:small GTPase binding"/>
    <property type="evidence" value="ECO:0007669"/>
    <property type="project" value="InterPro"/>
</dbReference>
<feature type="transmembrane region" description="Helical" evidence="6">
    <location>
        <begin position="219"/>
        <end position="241"/>
    </location>
</feature>
<evidence type="ECO:0000256" key="4">
    <source>
        <dbReference type="ARBA" id="ARBA00022989"/>
    </source>
</evidence>
<dbReference type="KEGG" id="tet:TTHERM_000046129"/>
<dbReference type="InterPro" id="IPR006977">
    <property type="entry name" value="Yip1_dom"/>
</dbReference>
<feature type="transmembrane region" description="Helical" evidence="6">
    <location>
        <begin position="132"/>
        <end position="153"/>
    </location>
</feature>
<dbReference type="EMBL" id="GG662712">
    <property type="protein sequence ID" value="EWS74600.1"/>
    <property type="molecule type" value="Genomic_DNA"/>
</dbReference>
<dbReference type="Pfam" id="PF04893">
    <property type="entry name" value="Yip1"/>
    <property type="match status" value="1"/>
</dbReference>
<feature type="transmembrane region" description="Helical" evidence="6">
    <location>
        <begin position="160"/>
        <end position="180"/>
    </location>
</feature>
<dbReference type="InParanoid" id="W7X5F3"/>
<evidence type="ECO:0000256" key="3">
    <source>
        <dbReference type="ARBA" id="ARBA00022692"/>
    </source>
</evidence>
<keyword evidence="4 6" id="KW-1133">Transmembrane helix</keyword>
<dbReference type="GO" id="GO:0016192">
    <property type="term" value="P:vesicle-mediated transport"/>
    <property type="evidence" value="ECO:0007669"/>
    <property type="project" value="InterPro"/>
</dbReference>
<proteinExistence type="inferred from homology"/>
<evidence type="ECO:0000259" key="7">
    <source>
        <dbReference type="Pfam" id="PF04893"/>
    </source>
</evidence>
<dbReference type="STRING" id="312017.W7X5F3"/>
<dbReference type="PANTHER" id="PTHR12822:SF2">
    <property type="entry name" value="PROTEIN YIPF"/>
    <property type="match status" value="1"/>
</dbReference>
<keyword evidence="3 6" id="KW-0812">Transmembrane</keyword>
<evidence type="ECO:0000313" key="8">
    <source>
        <dbReference type="EMBL" id="EWS74600.1"/>
    </source>
</evidence>
<sequence>MSNKHKKHNDEEIAQDIKSQLVEASINNLFGGEQKPKEQKVGCCPVLTVSFWSRYFNVTQSDVGQRIKSSLFLTPPFEEVMGGQPDLYGPFWIFTTIIALVSISANICDYLNNIGNDSKFKYRYDFVPVAGSLIYGVGLICPTLLWVIVKLLFKVKIKLIQTICLYGYSQTCFILISVLSIIPNNIVHWCLLGYGFGMSTIFFFRNLKKEMDELEANQRYVVFGLVLGCQLILCLMFRFYFFKLTTLKS</sequence>
<name>W7X5F3_TETTS</name>
<keyword evidence="9" id="KW-1185">Reference proteome</keyword>
<dbReference type="PANTHER" id="PTHR12822">
    <property type="entry name" value="PROTEIN YIPF"/>
    <property type="match status" value="1"/>
</dbReference>
<evidence type="ECO:0000313" key="9">
    <source>
        <dbReference type="Proteomes" id="UP000009168"/>
    </source>
</evidence>
<comment type="subcellular location">
    <subcellularLocation>
        <location evidence="6">Golgi apparatus membrane</location>
        <topology evidence="6">Multi-pass membrane protein</topology>
    </subcellularLocation>
    <subcellularLocation>
        <location evidence="1">Membrane</location>
        <topology evidence="1">Multi-pass membrane protein</topology>
    </subcellularLocation>
</comment>
<dbReference type="GeneID" id="24436972"/>
<comment type="similarity">
    <text evidence="2 6">Belongs to the YIP1 family.</text>
</comment>
<feature type="transmembrane region" description="Helical" evidence="6">
    <location>
        <begin position="186"/>
        <end position="207"/>
    </location>
</feature>
<gene>
    <name evidence="8" type="ORF">TTHERM_000046129</name>
</gene>
<protein>
    <recommendedName>
        <fullName evidence="6">Protein YIPF</fullName>
    </recommendedName>
</protein>
<feature type="domain" description="Yip1" evidence="7">
    <location>
        <begin position="77"/>
        <end position="235"/>
    </location>
</feature>
<keyword evidence="5 6" id="KW-0472">Membrane</keyword>
<accession>W7X5F3</accession>
<dbReference type="RefSeq" id="XP_012652822.1">
    <property type="nucleotide sequence ID" value="XM_012797368.1"/>
</dbReference>
<dbReference type="InterPro" id="IPR039765">
    <property type="entry name" value="Yip5/YIPF1/YIPF2"/>
</dbReference>